<dbReference type="PRINTS" id="PR00313">
    <property type="entry name" value="CABNDNGRPT"/>
</dbReference>
<proteinExistence type="predicted"/>
<dbReference type="GO" id="GO:0005509">
    <property type="term" value="F:calcium ion binding"/>
    <property type="evidence" value="ECO:0007669"/>
    <property type="project" value="InterPro"/>
</dbReference>
<accession>A0A254T8L2</accession>
<dbReference type="InterPro" id="IPR018511">
    <property type="entry name" value="Hemolysin-typ_Ca-bd_CS"/>
</dbReference>
<evidence type="ECO:0000259" key="1">
    <source>
        <dbReference type="Pfam" id="PF13946"/>
    </source>
</evidence>
<gene>
    <name evidence="2" type="ORF">AYR66_05305</name>
</gene>
<dbReference type="PROSITE" id="PS00330">
    <property type="entry name" value="HEMOLYSIN_CALCIUM"/>
    <property type="match status" value="1"/>
</dbReference>
<dbReference type="Pfam" id="PF00353">
    <property type="entry name" value="HemolysinCabind"/>
    <property type="match status" value="2"/>
</dbReference>
<evidence type="ECO:0000313" key="3">
    <source>
        <dbReference type="Proteomes" id="UP000197535"/>
    </source>
</evidence>
<evidence type="ECO:0000313" key="2">
    <source>
        <dbReference type="EMBL" id="OWW18991.1"/>
    </source>
</evidence>
<name>A0A254T8L2_9BURK</name>
<reference evidence="2 3" key="1">
    <citation type="submission" date="2016-02" db="EMBL/GenBank/DDBJ databases">
        <authorList>
            <person name="Wen L."/>
            <person name="He K."/>
            <person name="Yang H."/>
        </authorList>
    </citation>
    <scope>NUCLEOTIDE SEQUENCE [LARGE SCALE GENOMIC DNA]</scope>
    <source>
        <strain evidence="2 3">TSA40</strain>
    </source>
</reference>
<protein>
    <recommendedName>
        <fullName evidence="1">DUF4214 domain-containing protein</fullName>
    </recommendedName>
</protein>
<dbReference type="Pfam" id="PF13946">
    <property type="entry name" value="DUF4214"/>
    <property type="match status" value="2"/>
</dbReference>
<dbReference type="EMBL" id="LSTO01000001">
    <property type="protein sequence ID" value="OWW18991.1"/>
    <property type="molecule type" value="Genomic_DNA"/>
</dbReference>
<sequence>MSAIPDVDDSKIVAHTQTAAGFSVTDSTGLTITATGNGLVYNTDGDWVGGDVSAVLFQKNGQSTFNFSGISVNGSVNVYDTGYGGEQPGIQSEVAYWLRGNDTISGAAGNEALKGFGGDDTLNGGAGNDVIDGGTGVDTATYAGNLSSYTLARTANGYTVSGQSDGTDTLVNVEKVKFADKSISLSVKSVASSIAASDLKMLQELYVAFFNRVPDADGLEYWIGQFKGGLSIKQIAESFYSAGVQFSSLTGFSANMSDAAFINVVYKNVLGRSDGADAGGLDYWTKALASGAETKGTLVSSILSSAHTFKGDATWGWVANLLDNKAAVADKFAVQYGISFNTAEASISEGMNIAAAVTATDNQKAIQLIGLSDAQLAL</sequence>
<dbReference type="InterPro" id="IPR001343">
    <property type="entry name" value="Hemolysn_Ca-bd"/>
</dbReference>
<organism evidence="2 3">
    <name type="scientific">Noviherbaspirillum denitrificans</name>
    <dbReference type="NCBI Taxonomy" id="1968433"/>
    <lineage>
        <taxon>Bacteria</taxon>
        <taxon>Pseudomonadati</taxon>
        <taxon>Pseudomonadota</taxon>
        <taxon>Betaproteobacteria</taxon>
        <taxon>Burkholderiales</taxon>
        <taxon>Oxalobacteraceae</taxon>
        <taxon>Noviherbaspirillum</taxon>
    </lineage>
</organism>
<dbReference type="Proteomes" id="UP000197535">
    <property type="component" value="Unassembled WGS sequence"/>
</dbReference>
<comment type="caution">
    <text evidence="2">The sequence shown here is derived from an EMBL/GenBank/DDBJ whole genome shotgun (WGS) entry which is preliminary data.</text>
</comment>
<dbReference type="SUPFAM" id="SSF51120">
    <property type="entry name" value="beta-Roll"/>
    <property type="match status" value="1"/>
</dbReference>
<dbReference type="InterPro" id="IPR025282">
    <property type="entry name" value="DUF4214"/>
</dbReference>
<dbReference type="InterPro" id="IPR011049">
    <property type="entry name" value="Serralysin-like_metalloprot_C"/>
</dbReference>
<keyword evidence="3" id="KW-1185">Reference proteome</keyword>
<dbReference type="RefSeq" id="WP_170942021.1">
    <property type="nucleotide sequence ID" value="NZ_LSTO01000001.1"/>
</dbReference>
<feature type="domain" description="DUF4214" evidence="1">
    <location>
        <begin position="197"/>
        <end position="240"/>
    </location>
</feature>
<dbReference type="AlphaFoldDB" id="A0A254T8L2"/>
<feature type="domain" description="DUF4214" evidence="1">
    <location>
        <begin position="252"/>
        <end position="306"/>
    </location>
</feature>
<dbReference type="Gene3D" id="2.150.10.10">
    <property type="entry name" value="Serralysin-like metalloprotease, C-terminal"/>
    <property type="match status" value="1"/>
</dbReference>